<dbReference type="EMBL" id="PVTP01000004">
    <property type="protein sequence ID" value="PRY78144.1"/>
    <property type="molecule type" value="Genomic_DNA"/>
</dbReference>
<keyword evidence="3" id="KW-1185">Reference proteome</keyword>
<gene>
    <name evidence="2" type="ORF">CLV80_104108</name>
</gene>
<evidence type="ECO:0000313" key="2">
    <source>
        <dbReference type="EMBL" id="PRY78144.1"/>
    </source>
</evidence>
<sequence>MNKTKTLLLIAAFVTLTLGSFIWFIVTWDPAKEQPIGQLTPAQIERAIA</sequence>
<evidence type="ECO:0000313" key="3">
    <source>
        <dbReference type="Proteomes" id="UP000238007"/>
    </source>
</evidence>
<protein>
    <submittedName>
        <fullName evidence="2">Uncharacterized protein</fullName>
    </submittedName>
</protein>
<accession>A0A2T0W047</accession>
<comment type="caution">
    <text evidence="2">The sequence shown here is derived from an EMBL/GenBank/DDBJ whole genome shotgun (WGS) entry which is preliminary data.</text>
</comment>
<organism evidence="2 3">
    <name type="scientific">Yoonia maritima</name>
    <dbReference type="NCBI Taxonomy" id="1435347"/>
    <lineage>
        <taxon>Bacteria</taxon>
        <taxon>Pseudomonadati</taxon>
        <taxon>Pseudomonadota</taxon>
        <taxon>Alphaproteobacteria</taxon>
        <taxon>Rhodobacterales</taxon>
        <taxon>Paracoccaceae</taxon>
        <taxon>Yoonia</taxon>
    </lineage>
</organism>
<keyword evidence="1" id="KW-0812">Transmembrane</keyword>
<dbReference type="Proteomes" id="UP000238007">
    <property type="component" value="Unassembled WGS sequence"/>
</dbReference>
<evidence type="ECO:0000256" key="1">
    <source>
        <dbReference type="SAM" id="Phobius"/>
    </source>
</evidence>
<dbReference type="RefSeq" id="WP_165793342.1">
    <property type="nucleotide sequence ID" value="NZ_PVTP01000004.1"/>
</dbReference>
<dbReference type="AlphaFoldDB" id="A0A2T0W047"/>
<keyword evidence="1" id="KW-1133">Transmembrane helix</keyword>
<keyword evidence="1" id="KW-0472">Membrane</keyword>
<name>A0A2T0W047_9RHOB</name>
<feature type="transmembrane region" description="Helical" evidence="1">
    <location>
        <begin position="7"/>
        <end position="26"/>
    </location>
</feature>
<reference evidence="2 3" key="1">
    <citation type="submission" date="2018-03" db="EMBL/GenBank/DDBJ databases">
        <title>Genomic Encyclopedia of Archaeal and Bacterial Type Strains, Phase II (KMG-II): from individual species to whole genera.</title>
        <authorList>
            <person name="Goeker M."/>
        </authorList>
    </citation>
    <scope>NUCLEOTIDE SEQUENCE [LARGE SCALE GENOMIC DNA]</scope>
    <source>
        <strain evidence="2 3">DSM 101533</strain>
    </source>
</reference>
<proteinExistence type="predicted"/>